<name>A0A2P2NP14_RHIMU</name>
<sequence>MLEYLPMLFSCSSCKLENYWGILHQHIVLPRKPRFTSACIVAWF</sequence>
<proteinExistence type="predicted"/>
<dbReference type="EMBL" id="GGEC01063697">
    <property type="protein sequence ID" value="MBX44181.1"/>
    <property type="molecule type" value="Transcribed_RNA"/>
</dbReference>
<organism evidence="1">
    <name type="scientific">Rhizophora mucronata</name>
    <name type="common">Asiatic mangrove</name>
    <dbReference type="NCBI Taxonomy" id="61149"/>
    <lineage>
        <taxon>Eukaryota</taxon>
        <taxon>Viridiplantae</taxon>
        <taxon>Streptophyta</taxon>
        <taxon>Embryophyta</taxon>
        <taxon>Tracheophyta</taxon>
        <taxon>Spermatophyta</taxon>
        <taxon>Magnoliopsida</taxon>
        <taxon>eudicotyledons</taxon>
        <taxon>Gunneridae</taxon>
        <taxon>Pentapetalae</taxon>
        <taxon>rosids</taxon>
        <taxon>fabids</taxon>
        <taxon>Malpighiales</taxon>
        <taxon>Rhizophoraceae</taxon>
        <taxon>Rhizophora</taxon>
    </lineage>
</organism>
<protein>
    <submittedName>
        <fullName evidence="1">Uncharacterized protein</fullName>
    </submittedName>
</protein>
<evidence type="ECO:0000313" key="1">
    <source>
        <dbReference type="EMBL" id="MBX44181.1"/>
    </source>
</evidence>
<dbReference type="AlphaFoldDB" id="A0A2P2NP14"/>
<reference evidence="1" key="1">
    <citation type="submission" date="2018-02" db="EMBL/GenBank/DDBJ databases">
        <title>Rhizophora mucronata_Transcriptome.</title>
        <authorList>
            <person name="Meera S.P."/>
            <person name="Sreeshan A."/>
            <person name="Augustine A."/>
        </authorList>
    </citation>
    <scope>NUCLEOTIDE SEQUENCE</scope>
    <source>
        <tissue evidence="1">Leaf</tissue>
    </source>
</reference>
<accession>A0A2P2NP14</accession>